<evidence type="ECO:0000259" key="6">
    <source>
        <dbReference type="Pfam" id="PF04003"/>
    </source>
</evidence>
<dbReference type="EMBL" id="QEAO01000031">
    <property type="protein sequence ID" value="TPX32377.1"/>
    <property type="molecule type" value="Genomic_DNA"/>
</dbReference>
<dbReference type="PROSITE" id="PS50294">
    <property type="entry name" value="WD_REPEATS_REGION"/>
    <property type="match status" value="5"/>
</dbReference>
<dbReference type="PANTHER" id="PTHR19858:SF0">
    <property type="entry name" value="PERIODIC TRYPTOPHAN PROTEIN 2 HOMOLOG"/>
    <property type="match status" value="1"/>
</dbReference>
<dbReference type="Gene3D" id="2.130.10.10">
    <property type="entry name" value="YVTN repeat-like/Quinoprotein amine dehydrogenase"/>
    <property type="match status" value="3"/>
</dbReference>
<dbReference type="Pfam" id="PF04003">
    <property type="entry name" value="Utp12"/>
    <property type="match status" value="1"/>
</dbReference>
<dbReference type="SUPFAM" id="SSF50978">
    <property type="entry name" value="WD40 repeat-like"/>
    <property type="match status" value="3"/>
</dbReference>
<dbReference type="STRING" id="1806994.A0A507BTS3"/>
<feature type="region of interest" description="Disordered" evidence="5">
    <location>
        <begin position="1"/>
        <end position="56"/>
    </location>
</feature>
<dbReference type="Pfam" id="PF00400">
    <property type="entry name" value="WD40"/>
    <property type="match status" value="5"/>
</dbReference>
<reference evidence="7 8" key="1">
    <citation type="journal article" date="2019" name="Sci. Rep.">
        <title>Comparative genomics of chytrid fungi reveal insights into the obligate biotrophic and pathogenic lifestyle of Synchytrium endobioticum.</title>
        <authorList>
            <person name="van de Vossenberg B.T.L.H."/>
            <person name="Warris S."/>
            <person name="Nguyen H.D.T."/>
            <person name="van Gent-Pelzer M.P.E."/>
            <person name="Joly D.L."/>
            <person name="van de Geest H.C."/>
            <person name="Bonants P.J.M."/>
            <person name="Smith D.S."/>
            <person name="Levesque C.A."/>
            <person name="van der Lee T.A.J."/>
        </authorList>
    </citation>
    <scope>NUCLEOTIDE SEQUENCE [LARGE SCALE GENOMIC DNA]</scope>
    <source>
        <strain evidence="7 8">JEL517</strain>
    </source>
</reference>
<organism evidence="7 8">
    <name type="scientific">Synchytrium microbalum</name>
    <dbReference type="NCBI Taxonomy" id="1806994"/>
    <lineage>
        <taxon>Eukaryota</taxon>
        <taxon>Fungi</taxon>
        <taxon>Fungi incertae sedis</taxon>
        <taxon>Chytridiomycota</taxon>
        <taxon>Chytridiomycota incertae sedis</taxon>
        <taxon>Chytridiomycetes</taxon>
        <taxon>Synchytriales</taxon>
        <taxon>Synchytriaceae</taxon>
        <taxon>Synchytrium</taxon>
    </lineage>
</organism>
<dbReference type="Proteomes" id="UP000319731">
    <property type="component" value="Unassembled WGS sequence"/>
</dbReference>
<feature type="domain" description="Small-subunit processome Utp12" evidence="6">
    <location>
        <begin position="835"/>
        <end position="938"/>
    </location>
</feature>
<dbReference type="FunFam" id="2.130.10.10:FF:000938">
    <property type="entry name" value="Probable periodic tryptophan protein PWP2"/>
    <property type="match status" value="1"/>
</dbReference>
<dbReference type="GO" id="GO:0000462">
    <property type="term" value="P:maturation of SSU-rRNA from tricistronic rRNA transcript (SSU-rRNA, 5.8S rRNA, LSU-rRNA)"/>
    <property type="evidence" value="ECO:0007669"/>
    <property type="project" value="TreeGrafter"/>
</dbReference>
<feature type="repeat" description="WD" evidence="4">
    <location>
        <begin position="598"/>
        <end position="639"/>
    </location>
</feature>
<dbReference type="PROSITE" id="PS00678">
    <property type="entry name" value="WD_REPEATS_1"/>
    <property type="match status" value="2"/>
</dbReference>
<feature type="repeat" description="WD" evidence="4">
    <location>
        <begin position="428"/>
        <end position="460"/>
    </location>
</feature>
<gene>
    <name evidence="7" type="ORF">SmJEL517_g04533</name>
</gene>
<dbReference type="InterPro" id="IPR007148">
    <property type="entry name" value="SSU_processome_Utp12"/>
</dbReference>
<accession>A0A507BTS3</accession>
<dbReference type="InterPro" id="IPR036322">
    <property type="entry name" value="WD40_repeat_dom_sf"/>
</dbReference>
<feature type="compositionally biased region" description="Basic and acidic residues" evidence="5">
    <location>
        <begin position="642"/>
        <end position="654"/>
    </location>
</feature>
<dbReference type="OrthoDB" id="3142434at2759"/>
<dbReference type="InterPro" id="IPR020472">
    <property type="entry name" value="WD40_PAC1"/>
</dbReference>
<keyword evidence="3" id="KW-0677">Repeat</keyword>
<dbReference type="InterPro" id="IPR015943">
    <property type="entry name" value="WD40/YVTN_repeat-like_dom_sf"/>
</dbReference>
<keyword evidence="8" id="KW-1185">Reference proteome</keyword>
<evidence type="ECO:0000256" key="5">
    <source>
        <dbReference type="SAM" id="MobiDB-lite"/>
    </source>
</evidence>
<dbReference type="InterPro" id="IPR019775">
    <property type="entry name" value="WD40_repeat_CS"/>
</dbReference>
<comment type="caution">
    <text evidence="7">The sequence shown here is derived from an EMBL/GenBank/DDBJ whole genome shotgun (WGS) entry which is preliminary data.</text>
</comment>
<protein>
    <recommendedName>
        <fullName evidence="6">Small-subunit processome Utp12 domain-containing protein</fullName>
    </recommendedName>
</protein>
<feature type="repeat" description="WD" evidence="4">
    <location>
        <begin position="556"/>
        <end position="589"/>
    </location>
</feature>
<evidence type="ECO:0000313" key="7">
    <source>
        <dbReference type="EMBL" id="TPX32377.1"/>
    </source>
</evidence>
<dbReference type="AlphaFoldDB" id="A0A507BTS3"/>
<dbReference type="GO" id="GO:0034388">
    <property type="term" value="C:Pwp2p-containing subcomplex of 90S preribosome"/>
    <property type="evidence" value="ECO:0007669"/>
    <property type="project" value="TreeGrafter"/>
</dbReference>
<dbReference type="CDD" id="cd00200">
    <property type="entry name" value="WD40"/>
    <property type="match status" value="1"/>
</dbReference>
<feature type="repeat" description="WD" evidence="4">
    <location>
        <begin position="205"/>
        <end position="246"/>
    </location>
</feature>
<dbReference type="PROSITE" id="PS50082">
    <property type="entry name" value="WD_REPEATS_2"/>
    <property type="match status" value="6"/>
</dbReference>
<feature type="region of interest" description="Disordered" evidence="5">
    <location>
        <begin position="642"/>
        <end position="662"/>
    </location>
</feature>
<feature type="region of interest" description="Disordered" evidence="5">
    <location>
        <begin position="295"/>
        <end position="316"/>
    </location>
</feature>
<name>A0A507BTS3_9FUNG</name>
<dbReference type="PANTHER" id="PTHR19858">
    <property type="entry name" value="WD40 REPEAT PROTEIN"/>
    <property type="match status" value="1"/>
</dbReference>
<sequence>MPGAPSPSFRPFPSTSSTTQAYKDQSNKKKKTLLQQQPQPEPTYHTMNTEKDSLASSADSVARTAMKLDFRIANLCGTVYKQGNLLFTPDGNSVLSPVGNRVTVFDLVGNKSLTLPFENRKNISRIALSPNGALLLTVDEDGQAMLVNFPRKVVLHHFNFKSPVRDIVFSPDNRWIAVTIGKLLQIWRAPGFTREFAPFVLFKTLGGHYDTILSISWSADSSHILTTSKDMTVRIYEIEPNMQESEHGREEHVKHIMLSGHRHSVLRAWWGADMSTVYSVSKDGSLFIWKKDDGSAASDNAHDANGDKEMPAKKKLKPERPLVARPVLKRSATWRISERHYFKQGGGVNVVSAAFHSSSQILVIGLSNGVFGLWELPDFTNIHTLSISSKKIDAVAINPSGEWLAFGSSKLGQLLVWEWQSESYVLKQQGHRHDMSSVAYSPDGQFVATGGDDGKLKIWSTLTGFCHVTFTEHTSGIEAVEFAKAGQVVFTASLDGTIRAFDLIRYRNFKTFTSPNPVQFSALAVDPSGEVVVAGSRDSYEVFVWSVSTGRLLDVLSGHTGPISGLVFSPIEGRVASCSWDRTVRLWDVFSRNVPTESFDHQSEVLALAYRPDGRQLAASTLDGQISFWDVADARQVGSVEGRRDISGGRKATDRTTSSNSAAGKSFTSLCYTVDGSAILAGGNSKYVCIYDTSTQILLEKFQISHNLSLDGIQEFLNSKNMTEAGPIELIQDDDEEASDLEDRMDASMPGVSKGDMSLRGATRPEARTRCVRFAPTGRSWAGASTEGLLLYSLDETLIFDPYDLDTDITPEAIHTYISQHEYLRALVTALRLGEHAHIKTAYDAIPSADIELIAAELPPRYLERLLRFVVVYVEQSGRVEFHLAIVTALLQCHARYTRVRVAEFGGVLRGLAKGIGRLYESTSKLCNENTYALDFVLVKLAQSNDDGENQDIEMLL</sequence>
<dbReference type="GO" id="GO:0000028">
    <property type="term" value="P:ribosomal small subunit assembly"/>
    <property type="evidence" value="ECO:0007669"/>
    <property type="project" value="TreeGrafter"/>
</dbReference>
<evidence type="ECO:0000256" key="1">
    <source>
        <dbReference type="ARBA" id="ARBA00010226"/>
    </source>
</evidence>
<dbReference type="InterPro" id="IPR001680">
    <property type="entry name" value="WD40_rpt"/>
</dbReference>
<evidence type="ECO:0000256" key="2">
    <source>
        <dbReference type="ARBA" id="ARBA00022574"/>
    </source>
</evidence>
<dbReference type="SMART" id="SM00320">
    <property type="entry name" value="WD40"/>
    <property type="match status" value="12"/>
</dbReference>
<dbReference type="GeneID" id="42005758"/>
<evidence type="ECO:0000256" key="4">
    <source>
        <dbReference type="PROSITE-ProRule" id="PRU00221"/>
    </source>
</evidence>
<evidence type="ECO:0000313" key="8">
    <source>
        <dbReference type="Proteomes" id="UP000319731"/>
    </source>
</evidence>
<dbReference type="RefSeq" id="XP_031023602.1">
    <property type="nucleotide sequence ID" value="XM_031170461.1"/>
</dbReference>
<feature type="repeat" description="WD" evidence="4">
    <location>
        <begin position="258"/>
        <end position="299"/>
    </location>
</feature>
<comment type="similarity">
    <text evidence="1">Belongs to the WD repeat PWP2 family.</text>
</comment>
<feature type="compositionally biased region" description="Pro residues" evidence="5">
    <location>
        <begin position="1"/>
        <end position="10"/>
    </location>
</feature>
<proteinExistence type="inferred from homology"/>
<dbReference type="GO" id="GO:0032040">
    <property type="term" value="C:small-subunit processome"/>
    <property type="evidence" value="ECO:0007669"/>
    <property type="project" value="TreeGrafter"/>
</dbReference>
<dbReference type="InterPro" id="IPR027145">
    <property type="entry name" value="PWP2"/>
</dbReference>
<evidence type="ECO:0000256" key="3">
    <source>
        <dbReference type="ARBA" id="ARBA00022737"/>
    </source>
</evidence>
<feature type="repeat" description="WD" evidence="4">
    <location>
        <begin position="470"/>
        <end position="511"/>
    </location>
</feature>
<keyword evidence="2 4" id="KW-0853">WD repeat</keyword>
<dbReference type="PRINTS" id="PR00320">
    <property type="entry name" value="GPROTEINBRPT"/>
</dbReference>